<gene>
    <name evidence="1" type="ORF">L1987_46031</name>
</gene>
<evidence type="ECO:0000313" key="2">
    <source>
        <dbReference type="Proteomes" id="UP001056120"/>
    </source>
</evidence>
<dbReference type="EMBL" id="CM042032">
    <property type="protein sequence ID" value="KAI3776257.1"/>
    <property type="molecule type" value="Genomic_DNA"/>
</dbReference>
<reference evidence="2" key="1">
    <citation type="journal article" date="2022" name="Mol. Ecol. Resour.">
        <title>The genomes of chicory, endive, great burdock and yacon provide insights into Asteraceae palaeo-polyploidization history and plant inulin production.</title>
        <authorList>
            <person name="Fan W."/>
            <person name="Wang S."/>
            <person name="Wang H."/>
            <person name="Wang A."/>
            <person name="Jiang F."/>
            <person name="Liu H."/>
            <person name="Zhao H."/>
            <person name="Xu D."/>
            <person name="Zhang Y."/>
        </authorList>
    </citation>
    <scope>NUCLEOTIDE SEQUENCE [LARGE SCALE GENOMIC DNA]</scope>
    <source>
        <strain evidence="2">cv. Yunnan</strain>
    </source>
</reference>
<dbReference type="Proteomes" id="UP001056120">
    <property type="component" value="Linkage Group LG15"/>
</dbReference>
<evidence type="ECO:0000313" key="1">
    <source>
        <dbReference type="EMBL" id="KAI3776257.1"/>
    </source>
</evidence>
<organism evidence="1 2">
    <name type="scientific">Smallanthus sonchifolius</name>
    <dbReference type="NCBI Taxonomy" id="185202"/>
    <lineage>
        <taxon>Eukaryota</taxon>
        <taxon>Viridiplantae</taxon>
        <taxon>Streptophyta</taxon>
        <taxon>Embryophyta</taxon>
        <taxon>Tracheophyta</taxon>
        <taxon>Spermatophyta</taxon>
        <taxon>Magnoliopsida</taxon>
        <taxon>eudicotyledons</taxon>
        <taxon>Gunneridae</taxon>
        <taxon>Pentapetalae</taxon>
        <taxon>asterids</taxon>
        <taxon>campanulids</taxon>
        <taxon>Asterales</taxon>
        <taxon>Asteraceae</taxon>
        <taxon>Asteroideae</taxon>
        <taxon>Heliantheae alliance</taxon>
        <taxon>Millerieae</taxon>
        <taxon>Smallanthus</taxon>
    </lineage>
</organism>
<sequence>MPLPALRGARLGRTDGPAWSWLIGSWGPVGVSPCCAGIKVFSGVIWVGPRDIIPINGVGAECGIGPGCPEAVVLGVEMFS</sequence>
<protein>
    <submittedName>
        <fullName evidence="1">Uncharacterized protein</fullName>
    </submittedName>
</protein>
<accession>A0ACB9FYK6</accession>
<name>A0ACB9FYK6_9ASTR</name>
<reference evidence="1 2" key="2">
    <citation type="journal article" date="2022" name="Mol. Ecol. Resour.">
        <title>The genomes of chicory, endive, great burdock and yacon provide insights into Asteraceae paleo-polyploidization history and plant inulin production.</title>
        <authorList>
            <person name="Fan W."/>
            <person name="Wang S."/>
            <person name="Wang H."/>
            <person name="Wang A."/>
            <person name="Jiang F."/>
            <person name="Liu H."/>
            <person name="Zhao H."/>
            <person name="Xu D."/>
            <person name="Zhang Y."/>
        </authorList>
    </citation>
    <scope>NUCLEOTIDE SEQUENCE [LARGE SCALE GENOMIC DNA]</scope>
    <source>
        <strain evidence="2">cv. Yunnan</strain>
        <tissue evidence="1">Leaves</tissue>
    </source>
</reference>
<comment type="caution">
    <text evidence="1">The sequence shown here is derived from an EMBL/GenBank/DDBJ whole genome shotgun (WGS) entry which is preliminary data.</text>
</comment>
<proteinExistence type="predicted"/>
<keyword evidence="2" id="KW-1185">Reference proteome</keyword>